<evidence type="ECO:0000313" key="2">
    <source>
        <dbReference type="Proteomes" id="UP001151760"/>
    </source>
</evidence>
<comment type="caution">
    <text evidence="1">The sequence shown here is derived from an EMBL/GenBank/DDBJ whole genome shotgun (WGS) entry which is preliminary data.</text>
</comment>
<name>A0ABQ5A6F5_9ASTR</name>
<organism evidence="1 2">
    <name type="scientific">Tanacetum coccineum</name>
    <dbReference type="NCBI Taxonomy" id="301880"/>
    <lineage>
        <taxon>Eukaryota</taxon>
        <taxon>Viridiplantae</taxon>
        <taxon>Streptophyta</taxon>
        <taxon>Embryophyta</taxon>
        <taxon>Tracheophyta</taxon>
        <taxon>Spermatophyta</taxon>
        <taxon>Magnoliopsida</taxon>
        <taxon>eudicotyledons</taxon>
        <taxon>Gunneridae</taxon>
        <taxon>Pentapetalae</taxon>
        <taxon>asterids</taxon>
        <taxon>campanulids</taxon>
        <taxon>Asterales</taxon>
        <taxon>Asteraceae</taxon>
        <taxon>Asteroideae</taxon>
        <taxon>Anthemideae</taxon>
        <taxon>Anthemidinae</taxon>
        <taxon>Tanacetum</taxon>
    </lineage>
</organism>
<gene>
    <name evidence="1" type="ORF">Tco_0803715</name>
</gene>
<evidence type="ECO:0000313" key="1">
    <source>
        <dbReference type="EMBL" id="GJS96747.1"/>
    </source>
</evidence>
<sequence length="179" mass="20573">MLQPVLLLSCFSVEGNKMEIRAHSNEKQLLVEPSSFCTLELSRLNRFEGRGSEANRISADGRSSYYELWRDIQQIFIKHARSTRIKGVERTSFVESSIAGPTTYHMGDSTSCEGKGFTLKVEKRHKIDRKRCEKIKKWRYRVRFPIIEVAGLAAIPNLNSMKEELRGCLEEAMFYGTFA</sequence>
<dbReference type="EMBL" id="BQNB010011910">
    <property type="protein sequence ID" value="GJS96747.1"/>
    <property type="molecule type" value="Genomic_DNA"/>
</dbReference>
<protein>
    <submittedName>
        <fullName evidence="1">Uncharacterized protein</fullName>
    </submittedName>
</protein>
<accession>A0ABQ5A6F5</accession>
<reference evidence="1" key="2">
    <citation type="submission" date="2022-01" db="EMBL/GenBank/DDBJ databases">
        <authorList>
            <person name="Yamashiro T."/>
            <person name="Shiraishi A."/>
            <person name="Satake H."/>
            <person name="Nakayama K."/>
        </authorList>
    </citation>
    <scope>NUCLEOTIDE SEQUENCE</scope>
</reference>
<reference evidence="1" key="1">
    <citation type="journal article" date="2022" name="Int. J. Mol. Sci.">
        <title>Draft Genome of Tanacetum Coccineum: Genomic Comparison of Closely Related Tanacetum-Family Plants.</title>
        <authorList>
            <person name="Yamashiro T."/>
            <person name="Shiraishi A."/>
            <person name="Nakayama K."/>
            <person name="Satake H."/>
        </authorList>
    </citation>
    <scope>NUCLEOTIDE SEQUENCE</scope>
</reference>
<keyword evidence="2" id="KW-1185">Reference proteome</keyword>
<dbReference type="Proteomes" id="UP001151760">
    <property type="component" value="Unassembled WGS sequence"/>
</dbReference>
<proteinExistence type="predicted"/>